<name>A0A0P9AJ11_DROAN</name>
<feature type="compositionally biased region" description="Basic and acidic residues" evidence="1">
    <location>
        <begin position="305"/>
        <end position="317"/>
    </location>
</feature>
<protein>
    <recommendedName>
        <fullName evidence="4">DUF4485 domain-containing protein</fullName>
    </recommendedName>
</protein>
<dbReference type="Proteomes" id="UP000007801">
    <property type="component" value="Unassembled WGS sequence"/>
</dbReference>
<dbReference type="EMBL" id="CH902618">
    <property type="protein sequence ID" value="KPU77826.1"/>
    <property type="molecule type" value="Genomic_DNA"/>
</dbReference>
<evidence type="ECO:0008006" key="4">
    <source>
        <dbReference type="Google" id="ProtNLM"/>
    </source>
</evidence>
<reference evidence="2 3" key="1">
    <citation type="journal article" date="2007" name="Nature">
        <title>Evolution of genes and genomes on the Drosophila phylogeny.</title>
        <authorList>
            <consortium name="Drosophila 12 Genomes Consortium"/>
            <person name="Clark A.G."/>
            <person name="Eisen M.B."/>
            <person name="Smith D.R."/>
            <person name="Bergman C.M."/>
            <person name="Oliver B."/>
            <person name="Markow T.A."/>
            <person name="Kaufman T.C."/>
            <person name="Kellis M."/>
            <person name="Gelbart W."/>
            <person name="Iyer V.N."/>
            <person name="Pollard D.A."/>
            <person name="Sackton T.B."/>
            <person name="Larracuente A.M."/>
            <person name="Singh N.D."/>
            <person name="Abad J.P."/>
            <person name="Abt D.N."/>
            <person name="Adryan B."/>
            <person name="Aguade M."/>
            <person name="Akashi H."/>
            <person name="Anderson W.W."/>
            <person name="Aquadro C.F."/>
            <person name="Ardell D.H."/>
            <person name="Arguello R."/>
            <person name="Artieri C.G."/>
            <person name="Barbash D.A."/>
            <person name="Barker D."/>
            <person name="Barsanti P."/>
            <person name="Batterham P."/>
            <person name="Batzoglou S."/>
            <person name="Begun D."/>
            <person name="Bhutkar A."/>
            <person name="Blanco E."/>
            <person name="Bosak S.A."/>
            <person name="Bradley R.K."/>
            <person name="Brand A.D."/>
            <person name="Brent M.R."/>
            <person name="Brooks A.N."/>
            <person name="Brown R.H."/>
            <person name="Butlin R.K."/>
            <person name="Caggese C."/>
            <person name="Calvi B.R."/>
            <person name="Bernardo de Carvalho A."/>
            <person name="Caspi A."/>
            <person name="Castrezana S."/>
            <person name="Celniker S.E."/>
            <person name="Chang J.L."/>
            <person name="Chapple C."/>
            <person name="Chatterji S."/>
            <person name="Chinwalla A."/>
            <person name="Civetta A."/>
            <person name="Clifton S.W."/>
            <person name="Comeron J.M."/>
            <person name="Costello J.C."/>
            <person name="Coyne J.A."/>
            <person name="Daub J."/>
            <person name="David R.G."/>
            <person name="Delcher A.L."/>
            <person name="Delehaunty K."/>
            <person name="Do C.B."/>
            <person name="Ebling H."/>
            <person name="Edwards K."/>
            <person name="Eickbush T."/>
            <person name="Evans J.D."/>
            <person name="Filipski A."/>
            <person name="Findeiss S."/>
            <person name="Freyhult E."/>
            <person name="Fulton L."/>
            <person name="Fulton R."/>
            <person name="Garcia A.C."/>
            <person name="Gardiner A."/>
            <person name="Garfield D.A."/>
            <person name="Garvin B.E."/>
            <person name="Gibson G."/>
            <person name="Gilbert D."/>
            <person name="Gnerre S."/>
            <person name="Godfrey J."/>
            <person name="Good R."/>
            <person name="Gotea V."/>
            <person name="Gravely B."/>
            <person name="Greenberg A.J."/>
            <person name="Griffiths-Jones S."/>
            <person name="Gross S."/>
            <person name="Guigo R."/>
            <person name="Gustafson E.A."/>
            <person name="Haerty W."/>
            <person name="Hahn M.W."/>
            <person name="Halligan D.L."/>
            <person name="Halpern A.L."/>
            <person name="Halter G.M."/>
            <person name="Han M.V."/>
            <person name="Heger A."/>
            <person name="Hillier L."/>
            <person name="Hinrichs A.S."/>
            <person name="Holmes I."/>
            <person name="Hoskins R.A."/>
            <person name="Hubisz M.J."/>
            <person name="Hultmark D."/>
            <person name="Huntley M.A."/>
            <person name="Jaffe D.B."/>
            <person name="Jagadeeshan S."/>
            <person name="Jeck W.R."/>
            <person name="Johnson J."/>
            <person name="Jones C.D."/>
            <person name="Jordan W.C."/>
            <person name="Karpen G.H."/>
            <person name="Kataoka E."/>
            <person name="Keightley P.D."/>
            <person name="Kheradpour P."/>
            <person name="Kirkness E.F."/>
            <person name="Koerich L.B."/>
            <person name="Kristiansen K."/>
            <person name="Kudrna D."/>
            <person name="Kulathinal R.J."/>
            <person name="Kumar S."/>
            <person name="Kwok R."/>
            <person name="Lander E."/>
            <person name="Langley C.H."/>
            <person name="Lapoint R."/>
            <person name="Lazzaro B.P."/>
            <person name="Lee S.J."/>
            <person name="Levesque L."/>
            <person name="Li R."/>
            <person name="Lin C.F."/>
            <person name="Lin M.F."/>
            <person name="Lindblad-Toh K."/>
            <person name="Llopart A."/>
            <person name="Long M."/>
            <person name="Low L."/>
            <person name="Lozovsky E."/>
            <person name="Lu J."/>
            <person name="Luo M."/>
            <person name="Machado C.A."/>
            <person name="Makalowski W."/>
            <person name="Marzo M."/>
            <person name="Matsuda M."/>
            <person name="Matzkin L."/>
            <person name="McAllister B."/>
            <person name="McBride C.S."/>
            <person name="McKernan B."/>
            <person name="McKernan K."/>
            <person name="Mendez-Lago M."/>
            <person name="Minx P."/>
            <person name="Mollenhauer M.U."/>
            <person name="Montooth K."/>
            <person name="Mount S.M."/>
            <person name="Mu X."/>
            <person name="Myers E."/>
            <person name="Negre B."/>
            <person name="Newfeld S."/>
            <person name="Nielsen R."/>
            <person name="Noor M.A."/>
            <person name="O'Grady P."/>
            <person name="Pachter L."/>
            <person name="Papaceit M."/>
            <person name="Parisi M.J."/>
            <person name="Parisi M."/>
            <person name="Parts L."/>
            <person name="Pedersen J.S."/>
            <person name="Pesole G."/>
            <person name="Phillippy A.M."/>
            <person name="Ponting C.P."/>
            <person name="Pop M."/>
            <person name="Porcelli D."/>
            <person name="Powell J.R."/>
            <person name="Prohaska S."/>
            <person name="Pruitt K."/>
            <person name="Puig M."/>
            <person name="Quesneville H."/>
            <person name="Ram K.R."/>
            <person name="Rand D."/>
            <person name="Rasmussen M.D."/>
            <person name="Reed L.K."/>
            <person name="Reenan R."/>
            <person name="Reily A."/>
            <person name="Remington K.A."/>
            <person name="Rieger T.T."/>
            <person name="Ritchie M.G."/>
            <person name="Robin C."/>
            <person name="Rogers Y.H."/>
            <person name="Rohde C."/>
            <person name="Rozas J."/>
            <person name="Rubenfield M.J."/>
            <person name="Ruiz A."/>
            <person name="Russo S."/>
            <person name="Salzberg S.L."/>
            <person name="Sanchez-Gracia A."/>
            <person name="Saranga D.J."/>
            <person name="Sato H."/>
            <person name="Schaeffer S.W."/>
            <person name="Schatz M.C."/>
            <person name="Schlenke T."/>
            <person name="Schwartz R."/>
            <person name="Segarra C."/>
            <person name="Singh R.S."/>
            <person name="Sirot L."/>
            <person name="Sirota M."/>
            <person name="Sisneros N.B."/>
            <person name="Smith C.D."/>
            <person name="Smith T.F."/>
            <person name="Spieth J."/>
            <person name="Stage D.E."/>
            <person name="Stark A."/>
            <person name="Stephan W."/>
            <person name="Strausberg R.L."/>
            <person name="Strempel S."/>
            <person name="Sturgill D."/>
            <person name="Sutton G."/>
            <person name="Sutton G.G."/>
            <person name="Tao W."/>
            <person name="Teichmann S."/>
            <person name="Tobari Y.N."/>
            <person name="Tomimura Y."/>
            <person name="Tsolas J.M."/>
            <person name="Valente V.L."/>
            <person name="Venter E."/>
            <person name="Venter J.C."/>
            <person name="Vicario S."/>
            <person name="Vieira F.G."/>
            <person name="Vilella A.J."/>
            <person name="Villasante A."/>
            <person name="Walenz B."/>
            <person name="Wang J."/>
            <person name="Wasserman M."/>
            <person name="Watts T."/>
            <person name="Wilson D."/>
            <person name="Wilson R.K."/>
            <person name="Wing R.A."/>
            <person name="Wolfner M.F."/>
            <person name="Wong A."/>
            <person name="Wong G.K."/>
            <person name="Wu C.I."/>
            <person name="Wu G."/>
            <person name="Yamamoto D."/>
            <person name="Yang H.P."/>
            <person name="Yang S.P."/>
            <person name="Yorke J.A."/>
            <person name="Yoshida K."/>
            <person name="Zdobnov E."/>
            <person name="Zhang P."/>
            <person name="Zhang Y."/>
            <person name="Zimin A.V."/>
            <person name="Baldwin J."/>
            <person name="Abdouelleil A."/>
            <person name="Abdulkadir J."/>
            <person name="Abebe A."/>
            <person name="Abera B."/>
            <person name="Abreu J."/>
            <person name="Acer S.C."/>
            <person name="Aftuck L."/>
            <person name="Alexander A."/>
            <person name="An P."/>
            <person name="Anderson E."/>
            <person name="Anderson S."/>
            <person name="Arachi H."/>
            <person name="Azer M."/>
            <person name="Bachantsang P."/>
            <person name="Barry A."/>
            <person name="Bayul T."/>
            <person name="Berlin A."/>
            <person name="Bessette D."/>
            <person name="Bloom T."/>
            <person name="Blye J."/>
            <person name="Boguslavskiy L."/>
            <person name="Bonnet C."/>
            <person name="Boukhgalter B."/>
            <person name="Bourzgui I."/>
            <person name="Brown A."/>
            <person name="Cahill P."/>
            <person name="Channer S."/>
            <person name="Cheshatsang Y."/>
            <person name="Chuda L."/>
            <person name="Citroen M."/>
            <person name="Collymore A."/>
            <person name="Cooke P."/>
            <person name="Costello M."/>
            <person name="D'Aco K."/>
            <person name="Daza R."/>
            <person name="De Haan G."/>
            <person name="DeGray S."/>
            <person name="DeMaso C."/>
            <person name="Dhargay N."/>
            <person name="Dooley K."/>
            <person name="Dooley E."/>
            <person name="Doricent M."/>
            <person name="Dorje P."/>
            <person name="Dorjee K."/>
            <person name="Dupes A."/>
            <person name="Elong R."/>
            <person name="Falk J."/>
            <person name="Farina A."/>
            <person name="Faro S."/>
            <person name="Ferguson D."/>
            <person name="Fisher S."/>
            <person name="Foley C.D."/>
            <person name="Franke A."/>
            <person name="Friedrich D."/>
            <person name="Gadbois L."/>
            <person name="Gearin G."/>
            <person name="Gearin C.R."/>
            <person name="Giannoukos G."/>
            <person name="Goode T."/>
            <person name="Graham J."/>
            <person name="Grandbois E."/>
            <person name="Grewal S."/>
            <person name="Gyaltsen K."/>
            <person name="Hafez N."/>
            <person name="Hagos B."/>
            <person name="Hall J."/>
            <person name="Henson C."/>
            <person name="Hollinger A."/>
            <person name="Honan T."/>
            <person name="Huard M.D."/>
            <person name="Hughes L."/>
            <person name="Hurhula B."/>
            <person name="Husby M.E."/>
            <person name="Kamat A."/>
            <person name="Kanga B."/>
            <person name="Kashin S."/>
            <person name="Khazanovich D."/>
            <person name="Kisner P."/>
            <person name="Lance K."/>
            <person name="Lara M."/>
            <person name="Lee W."/>
            <person name="Lennon N."/>
            <person name="Letendre F."/>
            <person name="LeVine R."/>
            <person name="Lipovsky A."/>
            <person name="Liu X."/>
            <person name="Liu J."/>
            <person name="Liu S."/>
            <person name="Lokyitsang T."/>
            <person name="Lokyitsang Y."/>
            <person name="Lubonja R."/>
            <person name="Lui A."/>
            <person name="MacDonald P."/>
            <person name="Magnisalis V."/>
            <person name="Maru K."/>
            <person name="Matthews C."/>
            <person name="McCusker W."/>
            <person name="McDonough S."/>
            <person name="Mehta T."/>
            <person name="Meldrim J."/>
            <person name="Meneus L."/>
            <person name="Mihai O."/>
            <person name="Mihalev A."/>
            <person name="Mihova T."/>
            <person name="Mittelman R."/>
            <person name="Mlenga V."/>
            <person name="Montmayeur A."/>
            <person name="Mulrain L."/>
            <person name="Navidi A."/>
            <person name="Naylor J."/>
            <person name="Negash T."/>
            <person name="Nguyen T."/>
            <person name="Nguyen N."/>
            <person name="Nicol R."/>
            <person name="Norbu C."/>
            <person name="Norbu N."/>
            <person name="Novod N."/>
            <person name="O'Neill B."/>
            <person name="Osman S."/>
            <person name="Markiewicz E."/>
            <person name="Oyono O.L."/>
            <person name="Patti C."/>
            <person name="Phunkhang P."/>
            <person name="Pierre F."/>
            <person name="Priest M."/>
            <person name="Raghuraman S."/>
            <person name="Rege F."/>
            <person name="Reyes R."/>
            <person name="Rise C."/>
            <person name="Rogov P."/>
            <person name="Ross K."/>
            <person name="Ryan E."/>
            <person name="Settipalli S."/>
            <person name="Shea T."/>
            <person name="Sherpa N."/>
            <person name="Shi L."/>
            <person name="Shih D."/>
            <person name="Sparrow T."/>
            <person name="Spaulding J."/>
            <person name="Stalker J."/>
            <person name="Stange-Thomann N."/>
            <person name="Stavropoulos S."/>
            <person name="Stone C."/>
            <person name="Strader C."/>
            <person name="Tesfaye S."/>
            <person name="Thomson T."/>
            <person name="Thoulutsang Y."/>
            <person name="Thoulutsang D."/>
            <person name="Topham K."/>
            <person name="Topping I."/>
            <person name="Tsamla T."/>
            <person name="Vassiliev H."/>
            <person name="Vo A."/>
            <person name="Wangchuk T."/>
            <person name="Wangdi T."/>
            <person name="Weiand M."/>
            <person name="Wilkinson J."/>
            <person name="Wilson A."/>
            <person name="Yadav S."/>
            <person name="Young G."/>
            <person name="Yu Q."/>
            <person name="Zembek L."/>
            <person name="Zhong D."/>
            <person name="Zimmer A."/>
            <person name="Zwirko Z."/>
            <person name="Jaffe D.B."/>
            <person name="Alvarez P."/>
            <person name="Brockman W."/>
            <person name="Butler J."/>
            <person name="Chin C."/>
            <person name="Gnerre S."/>
            <person name="Grabherr M."/>
            <person name="Kleber M."/>
            <person name="Mauceli E."/>
            <person name="MacCallum I."/>
        </authorList>
    </citation>
    <scope>NUCLEOTIDE SEQUENCE [LARGE SCALE GENOMIC DNA]</scope>
    <source>
        <strain evidence="3">Tucson 14024-0371.13</strain>
    </source>
</reference>
<dbReference type="AlphaFoldDB" id="A0A0P9AJ11"/>
<proteinExistence type="predicted"/>
<keyword evidence="3" id="KW-1185">Reference proteome</keyword>
<dbReference type="OrthoDB" id="7850102at2759"/>
<feature type="region of interest" description="Disordered" evidence="1">
    <location>
        <begin position="113"/>
        <end position="141"/>
    </location>
</feature>
<evidence type="ECO:0000256" key="1">
    <source>
        <dbReference type="SAM" id="MobiDB-lite"/>
    </source>
</evidence>
<dbReference type="GeneID" id="6507729"/>
<dbReference type="KEGG" id="dan:6507729"/>
<feature type="region of interest" description="Disordered" evidence="1">
    <location>
        <begin position="305"/>
        <end position="328"/>
    </location>
</feature>
<gene>
    <name evidence="2" type="primary">Dana\GF25103</name>
    <name evidence="2" type="synonym">dana_GLEANR_9782</name>
    <name evidence="2" type="ORF">GF25103</name>
</gene>
<evidence type="ECO:0000313" key="3">
    <source>
        <dbReference type="Proteomes" id="UP000007801"/>
    </source>
</evidence>
<dbReference type="InParanoid" id="A0A0P9AJ11"/>
<accession>A0A0P9AJ11</accession>
<organism evidence="2 3">
    <name type="scientific">Drosophila ananassae</name>
    <name type="common">Fruit fly</name>
    <dbReference type="NCBI Taxonomy" id="7217"/>
    <lineage>
        <taxon>Eukaryota</taxon>
        <taxon>Metazoa</taxon>
        <taxon>Ecdysozoa</taxon>
        <taxon>Arthropoda</taxon>
        <taxon>Hexapoda</taxon>
        <taxon>Insecta</taxon>
        <taxon>Pterygota</taxon>
        <taxon>Neoptera</taxon>
        <taxon>Endopterygota</taxon>
        <taxon>Diptera</taxon>
        <taxon>Brachycera</taxon>
        <taxon>Muscomorpha</taxon>
        <taxon>Ephydroidea</taxon>
        <taxon>Drosophilidae</taxon>
        <taxon>Drosophila</taxon>
        <taxon>Sophophora</taxon>
    </lineage>
</organism>
<sequence>MQDPSEEMLDRHFRQQVARFHDVDYYKACPSDRLIMASWMKVFDAAPLYQKLARNGLMLLIHAHIKDFGNLRAPFTDIRNCKKDLNELLDSYRGFPETSFKDCSDNPPLLTSQKTIPSAPLSKEQPRLMAGLPTSRSRPLSLKRTNAASQAHRMLFQPRHLAPITEDTEPSEMDPSTSKHMASLIERKSFGKKSPGECSSALRSYVGSSPAKTQNNQSVKQKILIFENEKMQETKPMGKKSSTAATANVKLAAHPNEILTRRATSSKLPLPGQDHRTTHIRTHLPRRSSAVRNLKSCFQEMAERFRDRPENKQKPFFETKAPPSVPPKKVAFATRDAILMPRPSRFSKDNAKCSESPDPFTRLYGGYSASSDEGQNEMPGGFFKTKPRLPSILCTPKSRNECPPPTDADIEAFEIGANKALQRLKLWKGAPNSLNFFTTCLDISSREFGSKEWQDLDKQLEHEFIRWIRRGSKKKIKRSRSTIQQESNLFEASGELMCWEKLKELCKLHGRGKVKSDVLRKVTNAMDEKCHQLEEEIKSVNGEHQNFAP</sequence>
<evidence type="ECO:0000313" key="2">
    <source>
        <dbReference type="EMBL" id="KPU77826.1"/>
    </source>
</evidence>